<organism evidence="2 3">
    <name type="scientific">Xanthomarina spongicola</name>
    <dbReference type="NCBI Taxonomy" id="570520"/>
    <lineage>
        <taxon>Bacteria</taxon>
        <taxon>Pseudomonadati</taxon>
        <taxon>Bacteroidota</taxon>
        <taxon>Flavobacteriia</taxon>
        <taxon>Flavobacteriales</taxon>
        <taxon>Flavobacteriaceae</taxon>
        <taxon>Xanthomarina</taxon>
    </lineage>
</organism>
<dbReference type="EMBL" id="QGGP01000027">
    <property type="protein sequence ID" value="PWK16121.1"/>
    <property type="molecule type" value="Genomic_DNA"/>
</dbReference>
<protein>
    <submittedName>
        <fullName evidence="2">Putative nucleotide-binding protein</fullName>
    </submittedName>
</protein>
<gene>
    <name evidence="2" type="ORF">LX78_02963</name>
</gene>
<sequence length="261" mass="29857">MNKTELLQSLEKESKDLTYKDGNLGKVKKRAEMLVTKIFGGKSEYIPALRKIRFSPAMAWSGMDKSYYEKSFISGKNELINLINVMQEDLNLSDSFEIIENGETQVIKESFNKIFLVHGHNEEMKQSSARFIEKLSLKPIILHEQPNRGRTIIEKFTDYSNVDFAIVLLSADDLAFSKKDKVENASFRARQNVILELGFFLGKLGRERVVVLFEQVDNFEIPSDYQGVIFIPYDSNGNWKLPIAKELKAVGFKIDGSKLLE</sequence>
<dbReference type="GO" id="GO:0050135">
    <property type="term" value="F:NADP+ nucleosidase activity"/>
    <property type="evidence" value="ECO:0007669"/>
    <property type="project" value="InterPro"/>
</dbReference>
<feature type="domain" description="CD-NTase-associated protein 12/Pycsar effector protein TIR" evidence="1">
    <location>
        <begin position="113"/>
        <end position="234"/>
    </location>
</feature>
<proteinExistence type="predicted"/>
<dbReference type="OrthoDB" id="5497289at2"/>
<name>A0A316DD32_9FLAO</name>
<dbReference type="Proteomes" id="UP000245430">
    <property type="component" value="Unassembled WGS sequence"/>
</dbReference>
<evidence type="ECO:0000313" key="3">
    <source>
        <dbReference type="Proteomes" id="UP000245430"/>
    </source>
</evidence>
<dbReference type="Pfam" id="PF10137">
    <property type="entry name" value="CAP12-PCTIR_TIR"/>
    <property type="match status" value="1"/>
</dbReference>
<dbReference type="RefSeq" id="WP_109683529.1">
    <property type="nucleotide sequence ID" value="NZ_QGGP01000027.1"/>
</dbReference>
<evidence type="ECO:0000313" key="2">
    <source>
        <dbReference type="EMBL" id="PWK16121.1"/>
    </source>
</evidence>
<keyword evidence="3" id="KW-1185">Reference proteome</keyword>
<evidence type="ECO:0000259" key="1">
    <source>
        <dbReference type="Pfam" id="PF10137"/>
    </source>
</evidence>
<comment type="caution">
    <text evidence="2">The sequence shown here is derived from an EMBL/GenBank/DDBJ whole genome shotgun (WGS) entry which is preliminary data.</text>
</comment>
<reference evidence="2 3" key="1">
    <citation type="submission" date="2018-05" db="EMBL/GenBank/DDBJ databases">
        <title>Genomic Encyclopedia of Archaeal and Bacterial Type Strains, Phase II (KMG-II): from individual species to whole genera.</title>
        <authorList>
            <person name="Goeker M."/>
        </authorList>
    </citation>
    <scope>NUCLEOTIDE SEQUENCE [LARGE SCALE GENOMIC DNA]</scope>
    <source>
        <strain evidence="2 3">DSM 22637</strain>
    </source>
</reference>
<dbReference type="AlphaFoldDB" id="A0A316DD32"/>
<accession>A0A316DD32</accession>
<dbReference type="InterPro" id="IPR019302">
    <property type="entry name" value="CAP12/PCTIR_TIR_dom"/>
</dbReference>